<accession>A0A4S3PXM5</accession>
<feature type="transmembrane region" description="Helical" evidence="1">
    <location>
        <begin position="147"/>
        <end position="166"/>
    </location>
</feature>
<dbReference type="Proteomes" id="UP000306477">
    <property type="component" value="Unassembled WGS sequence"/>
</dbReference>
<comment type="caution">
    <text evidence="3">The sequence shown here is derived from an EMBL/GenBank/DDBJ whole genome shotgun (WGS) entry which is preliminary data.</text>
</comment>
<dbReference type="STRING" id="1033734.GCA_000285535_00808"/>
<dbReference type="RefSeq" id="WP_136378242.1">
    <property type="nucleotide sequence ID" value="NZ_SLUB01000004.1"/>
</dbReference>
<feature type="domain" description="Nucleoside transporter/FeoB GTPase Gate" evidence="2">
    <location>
        <begin position="220"/>
        <end position="315"/>
    </location>
</feature>
<keyword evidence="1" id="KW-1133">Transmembrane helix</keyword>
<feature type="transmembrane region" description="Helical" evidence="1">
    <location>
        <begin position="380"/>
        <end position="399"/>
    </location>
</feature>
<dbReference type="NCBIfam" id="TIGR02871">
    <property type="entry name" value="spore_ylbJ"/>
    <property type="match status" value="1"/>
</dbReference>
<dbReference type="AlphaFoldDB" id="A0A4S3PXM5"/>
<feature type="domain" description="Nucleoside transporter/FeoB GTPase Gate" evidence="2">
    <location>
        <begin position="42"/>
        <end position="141"/>
    </location>
</feature>
<evidence type="ECO:0000313" key="4">
    <source>
        <dbReference type="Proteomes" id="UP000306477"/>
    </source>
</evidence>
<sequence length="408" mass="44929">MISSRFKTVTIAAGISLLTIALIYFPKESLEASRVGLEMWWKIVFPSLLPFLILSELLIGFGIVKFIGVLFEPLMRPLFRVPGVGGFAWAMGMASGFPAGAKLAARLRQEKQITRVEAERLVSFANASNPLFIFAAISVGFFENPELGILLAVSHYVGNFCVGLIMRFHGKKGDEQTPKDEAKKSIIVKALQELHRTRLKEKRPFGQLLGDAVTTSIHTLLMIGGFIILFSVFNKLLSLINVIALVGAGLSILLKLFQLPTELSIPLISGIFEITTGSMMTSKLEHIDLLPKVITVSFILGFCGLSVQAQVASILAETDVRFTPFFIARIMHGFLAGVITFLLWNPLYAKNTGSKETLGVFSPFVSEQTSLWVESLWNGLLTYGPLVTIISLMCYIVVYSTKMKSPRT</sequence>
<keyword evidence="1" id="KW-0472">Membrane</keyword>
<dbReference type="OrthoDB" id="1645614at2"/>
<reference evidence="3 4" key="1">
    <citation type="journal article" date="2019" name="Indoor Air">
        <title>Impacts of indoor surface finishes on bacterial viability.</title>
        <authorList>
            <person name="Hu J."/>
            <person name="Maamar S.B."/>
            <person name="Glawe A.J."/>
            <person name="Gottel N."/>
            <person name="Gilbert J.A."/>
            <person name="Hartmann E.M."/>
        </authorList>
    </citation>
    <scope>NUCLEOTIDE SEQUENCE [LARGE SCALE GENOMIC DNA]</scope>
    <source>
        <strain evidence="3 4">AF060A6</strain>
    </source>
</reference>
<protein>
    <submittedName>
        <fullName evidence="3">Sporulation integral membrane protein YlbJ</fullName>
    </submittedName>
</protein>
<evidence type="ECO:0000259" key="2">
    <source>
        <dbReference type="Pfam" id="PF07670"/>
    </source>
</evidence>
<proteinExistence type="predicted"/>
<feature type="transmembrane region" description="Helical" evidence="1">
    <location>
        <begin position="208"/>
        <end position="230"/>
    </location>
</feature>
<keyword evidence="4" id="KW-1185">Reference proteome</keyword>
<evidence type="ECO:0000256" key="1">
    <source>
        <dbReference type="SAM" id="Phobius"/>
    </source>
</evidence>
<feature type="transmembrane region" description="Helical" evidence="1">
    <location>
        <begin position="47"/>
        <end position="71"/>
    </location>
</feature>
<organism evidence="3 4">
    <name type="scientific">Bacillus timonensis</name>
    <dbReference type="NCBI Taxonomy" id="1033734"/>
    <lineage>
        <taxon>Bacteria</taxon>
        <taxon>Bacillati</taxon>
        <taxon>Bacillota</taxon>
        <taxon>Bacilli</taxon>
        <taxon>Bacillales</taxon>
        <taxon>Bacillaceae</taxon>
        <taxon>Bacillus</taxon>
    </lineage>
</organism>
<dbReference type="Pfam" id="PF07670">
    <property type="entry name" value="Gate"/>
    <property type="match status" value="2"/>
</dbReference>
<gene>
    <name evidence="3" type="primary">ylbJ</name>
    <name evidence="3" type="ORF">E1I69_03565</name>
</gene>
<dbReference type="EMBL" id="SLUB01000004">
    <property type="protein sequence ID" value="THE14364.1"/>
    <property type="molecule type" value="Genomic_DNA"/>
</dbReference>
<dbReference type="InterPro" id="IPR014226">
    <property type="entry name" value="Spore_IM_YlbJ"/>
</dbReference>
<feature type="transmembrane region" description="Helical" evidence="1">
    <location>
        <begin position="236"/>
        <end position="256"/>
    </location>
</feature>
<feature type="transmembrane region" description="Helical" evidence="1">
    <location>
        <begin position="6"/>
        <end position="26"/>
    </location>
</feature>
<dbReference type="InterPro" id="IPR011642">
    <property type="entry name" value="Gate_dom"/>
</dbReference>
<evidence type="ECO:0000313" key="3">
    <source>
        <dbReference type="EMBL" id="THE14364.1"/>
    </source>
</evidence>
<name>A0A4S3PXM5_9BACI</name>
<feature type="transmembrane region" description="Helical" evidence="1">
    <location>
        <begin position="121"/>
        <end position="141"/>
    </location>
</feature>
<keyword evidence="1" id="KW-0812">Transmembrane</keyword>
<feature type="transmembrane region" description="Helical" evidence="1">
    <location>
        <begin position="83"/>
        <end position="101"/>
    </location>
</feature>
<feature type="transmembrane region" description="Helical" evidence="1">
    <location>
        <begin position="293"/>
        <end position="314"/>
    </location>
</feature>
<feature type="transmembrane region" description="Helical" evidence="1">
    <location>
        <begin position="326"/>
        <end position="344"/>
    </location>
</feature>